<dbReference type="KEGG" id="palw:PSAL_027940"/>
<dbReference type="AlphaFoldDB" id="A0A418SFQ0"/>
<feature type="domain" description="Cupin type-2" evidence="1">
    <location>
        <begin position="23"/>
        <end position="92"/>
    </location>
</feature>
<dbReference type="InterPro" id="IPR014710">
    <property type="entry name" value="RmlC-like_jellyroll"/>
</dbReference>
<proteinExistence type="predicted"/>
<dbReference type="SUPFAM" id="SSF51182">
    <property type="entry name" value="RmlC-like cupins"/>
    <property type="match status" value="1"/>
</dbReference>
<dbReference type="InterPro" id="IPR011051">
    <property type="entry name" value="RmlC_Cupin_sf"/>
</dbReference>
<dbReference type="OrthoDB" id="9800684at2"/>
<evidence type="ECO:0000313" key="3">
    <source>
        <dbReference type="Proteomes" id="UP000283786"/>
    </source>
</evidence>
<dbReference type="InterPro" id="IPR013096">
    <property type="entry name" value="Cupin_2"/>
</dbReference>
<dbReference type="EMBL" id="CP060436">
    <property type="protein sequence ID" value="QPM91540.1"/>
    <property type="molecule type" value="Genomic_DNA"/>
</dbReference>
<evidence type="ECO:0000313" key="2">
    <source>
        <dbReference type="EMBL" id="QPM91540.1"/>
    </source>
</evidence>
<sequence length="96" mass="10883">MSQFIPADVIQYEDNDKVRVTRYTFPPMGETGWHTHEFPYVVTPTISGTLTMIDAEGNRTSYDITAGVAYFRTCGVSHNVVNLTDETVEFVEMEIK</sequence>
<dbReference type="RefSeq" id="WP_119839533.1">
    <property type="nucleotide sequence ID" value="NZ_CP060436.1"/>
</dbReference>
<keyword evidence="3" id="KW-1185">Reference proteome</keyword>
<dbReference type="Pfam" id="PF07883">
    <property type="entry name" value="Cupin_2"/>
    <property type="match status" value="1"/>
</dbReference>
<protein>
    <submittedName>
        <fullName evidence="2">Beta-alanine degradation protein BauB</fullName>
    </submittedName>
</protein>
<reference evidence="2 3" key="1">
    <citation type="submission" date="2020-08" db="EMBL/GenBank/DDBJ databases">
        <title>Genome sequence of Rhodobacteraceae bacterium Lw-13e.</title>
        <authorList>
            <person name="Poehlein A."/>
            <person name="Wolter L."/>
            <person name="Daniel R."/>
            <person name="Brinkhoff T."/>
        </authorList>
    </citation>
    <scope>NUCLEOTIDE SEQUENCE [LARGE SCALE GENOMIC DNA]</scope>
    <source>
        <strain evidence="2 3">Lw-13e</strain>
    </source>
</reference>
<name>A0A418SFQ0_9RHOB</name>
<dbReference type="Proteomes" id="UP000283786">
    <property type="component" value="Chromosome"/>
</dbReference>
<organism evidence="2 3">
    <name type="scientific">Pseudooceanicola algae</name>
    <dbReference type="NCBI Taxonomy" id="1537215"/>
    <lineage>
        <taxon>Bacteria</taxon>
        <taxon>Pseudomonadati</taxon>
        <taxon>Pseudomonadota</taxon>
        <taxon>Alphaproteobacteria</taxon>
        <taxon>Rhodobacterales</taxon>
        <taxon>Paracoccaceae</taxon>
        <taxon>Pseudooceanicola</taxon>
    </lineage>
</organism>
<gene>
    <name evidence="2" type="primary">bauB</name>
    <name evidence="2" type="ORF">PSAL_027940</name>
</gene>
<accession>A0A418SFQ0</accession>
<evidence type="ECO:0000259" key="1">
    <source>
        <dbReference type="Pfam" id="PF07883"/>
    </source>
</evidence>
<dbReference type="Gene3D" id="2.60.120.10">
    <property type="entry name" value="Jelly Rolls"/>
    <property type="match status" value="1"/>
</dbReference>